<evidence type="ECO:0000256" key="1">
    <source>
        <dbReference type="SAM" id="SignalP"/>
    </source>
</evidence>
<name>A0A1E7DT93_9BACI</name>
<proteinExistence type="predicted"/>
<organism evidence="2 3">
    <name type="scientific">Domibacillus iocasae</name>
    <dbReference type="NCBI Taxonomy" id="1714016"/>
    <lineage>
        <taxon>Bacteria</taxon>
        <taxon>Bacillati</taxon>
        <taxon>Bacillota</taxon>
        <taxon>Bacilli</taxon>
        <taxon>Bacillales</taxon>
        <taxon>Bacillaceae</taxon>
        <taxon>Domibacillus</taxon>
    </lineage>
</organism>
<dbReference type="EMBL" id="MAMP01000004">
    <property type="protein sequence ID" value="OES46235.1"/>
    <property type="molecule type" value="Genomic_DNA"/>
</dbReference>
<protein>
    <submittedName>
        <fullName evidence="2">Uncharacterized protein</fullName>
    </submittedName>
</protein>
<comment type="caution">
    <text evidence="2">The sequence shown here is derived from an EMBL/GenBank/DDBJ whole genome shotgun (WGS) entry which is preliminary data.</text>
</comment>
<keyword evidence="1" id="KW-0732">Signal</keyword>
<dbReference type="AlphaFoldDB" id="A0A1E7DT93"/>
<feature type="signal peptide" evidence="1">
    <location>
        <begin position="1"/>
        <end position="27"/>
    </location>
</feature>
<keyword evidence="3" id="KW-1185">Reference proteome</keyword>
<reference evidence="2 3" key="1">
    <citation type="submission" date="2016-06" db="EMBL/GenBank/DDBJ databases">
        <title>Domibacillus iocasae genome sequencing.</title>
        <authorList>
            <person name="Verma A."/>
            <person name="Pal Y."/>
            <person name="Ojha A.K."/>
            <person name="Krishnamurthi S."/>
        </authorList>
    </citation>
    <scope>NUCLEOTIDE SEQUENCE [LARGE SCALE GENOMIC DNA]</scope>
    <source>
        <strain evidence="2 3">DSM 29979</strain>
    </source>
</reference>
<feature type="chain" id="PRO_5009191539" evidence="1">
    <location>
        <begin position="28"/>
        <end position="151"/>
    </location>
</feature>
<dbReference type="Proteomes" id="UP000095658">
    <property type="component" value="Unassembled WGS sequence"/>
</dbReference>
<sequence length="151" mass="16113">MKKKLISMMTASSLIASGSFVYNQAEAQQQAVPSNASVSQEKSETANGWMYAKTVKRSTKFEDTTTKGIIAGLGGLIGYAAAGPAAAALTPTATAILNSGIETVYFYDKQYVRMASATLQTKHVLKVYADPDYEELIDSKTLITNDMGGPK</sequence>
<dbReference type="RefSeq" id="WP_069937136.1">
    <property type="nucleotide sequence ID" value="NZ_MAMP01000004.1"/>
</dbReference>
<gene>
    <name evidence="2" type="ORF">BA724_15425</name>
</gene>
<dbReference type="OrthoDB" id="9802617at2"/>
<evidence type="ECO:0000313" key="2">
    <source>
        <dbReference type="EMBL" id="OES46235.1"/>
    </source>
</evidence>
<evidence type="ECO:0000313" key="3">
    <source>
        <dbReference type="Proteomes" id="UP000095658"/>
    </source>
</evidence>
<accession>A0A1E7DT93</accession>